<feature type="non-terminal residue" evidence="1">
    <location>
        <position position="1"/>
    </location>
</feature>
<sequence>RFPVEEFLRRMDGSVFPDGLTSNDSLMNGQEETARSHLALPRQLGPACKVAPFVGHRRFP</sequence>
<reference evidence="1" key="1">
    <citation type="submission" date="2020-07" db="EMBL/GenBank/DDBJ databases">
        <authorList>
            <person name="Nazaruddin N."/>
        </authorList>
    </citation>
    <scope>NUCLEOTIDE SEQUENCE</scope>
</reference>
<keyword evidence="2" id="KW-1185">Reference proteome</keyword>
<protein>
    <submittedName>
        <fullName evidence="1">Uncharacterized protein</fullName>
    </submittedName>
</protein>
<accession>A0A6V7H3C8</accession>
<evidence type="ECO:0000313" key="2">
    <source>
        <dbReference type="Proteomes" id="UP000752696"/>
    </source>
</evidence>
<name>A0A6V7H3C8_9HYME</name>
<comment type="caution">
    <text evidence="1">The sequence shown here is derived from an EMBL/GenBank/DDBJ whole genome shotgun (WGS) entry which is preliminary data.</text>
</comment>
<evidence type="ECO:0000313" key="1">
    <source>
        <dbReference type="EMBL" id="CAD1472535.1"/>
    </source>
</evidence>
<dbReference type="EMBL" id="CAJDYZ010005489">
    <property type="protein sequence ID" value="CAD1472535.1"/>
    <property type="molecule type" value="Genomic_DNA"/>
</dbReference>
<dbReference type="Proteomes" id="UP000752696">
    <property type="component" value="Unassembled WGS sequence"/>
</dbReference>
<organism evidence="1 2">
    <name type="scientific">Heterotrigona itama</name>
    <dbReference type="NCBI Taxonomy" id="395501"/>
    <lineage>
        <taxon>Eukaryota</taxon>
        <taxon>Metazoa</taxon>
        <taxon>Ecdysozoa</taxon>
        <taxon>Arthropoda</taxon>
        <taxon>Hexapoda</taxon>
        <taxon>Insecta</taxon>
        <taxon>Pterygota</taxon>
        <taxon>Neoptera</taxon>
        <taxon>Endopterygota</taxon>
        <taxon>Hymenoptera</taxon>
        <taxon>Apocrita</taxon>
        <taxon>Aculeata</taxon>
        <taxon>Apoidea</taxon>
        <taxon>Anthophila</taxon>
        <taxon>Apidae</taxon>
        <taxon>Heterotrigona</taxon>
    </lineage>
</organism>
<dbReference type="AlphaFoldDB" id="A0A6V7H3C8"/>
<proteinExistence type="predicted"/>
<gene>
    <name evidence="1" type="ORF">MHI_LOCUS304424</name>
</gene>
<dbReference type="OrthoDB" id="10525732at2759"/>